<evidence type="ECO:0000313" key="1">
    <source>
        <dbReference type="EMBL" id="KAI5650253.1"/>
    </source>
</evidence>
<name>A0ACB9ZRP3_CATRO</name>
<protein>
    <submittedName>
        <fullName evidence="1">Uncharacterized protein</fullName>
    </submittedName>
</protein>
<organism evidence="1 2">
    <name type="scientific">Catharanthus roseus</name>
    <name type="common">Madagascar periwinkle</name>
    <name type="synonym">Vinca rosea</name>
    <dbReference type="NCBI Taxonomy" id="4058"/>
    <lineage>
        <taxon>Eukaryota</taxon>
        <taxon>Viridiplantae</taxon>
        <taxon>Streptophyta</taxon>
        <taxon>Embryophyta</taxon>
        <taxon>Tracheophyta</taxon>
        <taxon>Spermatophyta</taxon>
        <taxon>Magnoliopsida</taxon>
        <taxon>eudicotyledons</taxon>
        <taxon>Gunneridae</taxon>
        <taxon>Pentapetalae</taxon>
        <taxon>asterids</taxon>
        <taxon>lamiids</taxon>
        <taxon>Gentianales</taxon>
        <taxon>Apocynaceae</taxon>
        <taxon>Rauvolfioideae</taxon>
        <taxon>Vinceae</taxon>
        <taxon>Catharanthinae</taxon>
        <taxon>Catharanthus</taxon>
    </lineage>
</organism>
<reference evidence="2" key="1">
    <citation type="journal article" date="2023" name="Nat. Plants">
        <title>Single-cell RNA sequencing provides a high-resolution roadmap for understanding the multicellular compartmentation of specialized metabolism.</title>
        <authorList>
            <person name="Sun S."/>
            <person name="Shen X."/>
            <person name="Li Y."/>
            <person name="Li Y."/>
            <person name="Wang S."/>
            <person name="Li R."/>
            <person name="Zhang H."/>
            <person name="Shen G."/>
            <person name="Guo B."/>
            <person name="Wei J."/>
            <person name="Xu J."/>
            <person name="St-Pierre B."/>
            <person name="Chen S."/>
            <person name="Sun C."/>
        </authorList>
    </citation>
    <scope>NUCLEOTIDE SEQUENCE [LARGE SCALE GENOMIC DNA]</scope>
</reference>
<evidence type="ECO:0000313" key="2">
    <source>
        <dbReference type="Proteomes" id="UP001060085"/>
    </source>
</evidence>
<keyword evidence="2" id="KW-1185">Reference proteome</keyword>
<gene>
    <name evidence="1" type="ORF">M9H77_36258</name>
</gene>
<sequence length="692" mass="78162">MDSIKLFSLLKSCTSSKSLTLGKLLHQKVVIFGLQNNLGICKNLINLYISCGKFNCAKQVFHIIENPLDITLWNGLMAAYTKNYMFDETLLLFDRLLNFPYLKPNDYTYPSVFKACSGLKRLGYGKMVHAHVIKIGVSSDVVVASSMVGLYAKCDMFGAAIKLFDEMPERDVASWNHVISCYYQSGQYLKALDSFEKMKELGFGPNSVTFTSAVSSCARLLDLERGQVIHKELEQSGLVFDGFVTSALVDMYGKCGRLEKAREIFKQIKTKNLVTWNAMISGYCLRGDTKTCIELLLQMNNENIKPRATTLSCLLMACSKSAQLRHGKFVHGYIIRNDIETDVLADSSLVDLYFKCGAVASAENVFAKMSKNHVCVWNSMISGYVSVGRYFEALAIFNEMRQMGIKPDAITITSALSSCTQLTALEQGKKIHNILIEIKLESDEIVMAALLDMYAKCGAINEALYVFNQLPERDIVSWTSMIAAYGSHGRAYEALELFHRMQQSNVRPDRVTFLAIVSACSHAGLVDEGHYYFNLMINSYKIKPSIEDYSCFVDLFGRSGRLREAYEILRKAPFIGNDVGLLSTLFSACLRHGEQEIGDEIAMKLMERDLDDPSVYISLEKMYGSVKKWDEARKLRMKMKEFGIKKNPGCSWIETDNRIQAFFAEYKSFPEAERVYMCLSTINNHMEKDEHL</sequence>
<comment type="caution">
    <text evidence="1">The sequence shown here is derived from an EMBL/GenBank/DDBJ whole genome shotgun (WGS) entry which is preliminary data.</text>
</comment>
<proteinExistence type="predicted"/>
<dbReference type="Proteomes" id="UP001060085">
    <property type="component" value="Linkage Group LG08"/>
</dbReference>
<accession>A0ACB9ZRP3</accession>
<dbReference type="EMBL" id="CM044708">
    <property type="protein sequence ID" value="KAI5650253.1"/>
    <property type="molecule type" value="Genomic_DNA"/>
</dbReference>